<feature type="domain" description="Response regulatory" evidence="4">
    <location>
        <begin position="3"/>
        <end position="121"/>
    </location>
</feature>
<dbReference type="Pfam" id="PF00072">
    <property type="entry name" value="Response_reg"/>
    <property type="match status" value="1"/>
</dbReference>
<dbReference type="PROSITE" id="PS50110">
    <property type="entry name" value="RESPONSE_REGULATORY"/>
    <property type="match status" value="1"/>
</dbReference>
<sequence length="238" mass="28092">MINITICDDDKHFLKLLKQKITSYLANNNQLSYTIKCFNSIETLLEYNISKVNILFLDVRFKAMSGIDAAKILRELSSYFILIFVSSYIEYAPAGYSVNAFRYILKEQIDIFLDEALNNALFQLGYKREKITFKFIGHEFNSLVYTDTILYLESQLHEVHFHFIDGHDTYLYDTLNNIQSKLPSNEFIRIHQSYLVNLKYFLDAKNYQAQLYNNQKLPISQKLFSKVKKQLYLYKGKL</sequence>
<dbReference type="InterPro" id="IPR001789">
    <property type="entry name" value="Sig_transdc_resp-reg_receiver"/>
</dbReference>
<evidence type="ECO:0000256" key="1">
    <source>
        <dbReference type="ARBA" id="ARBA00018672"/>
    </source>
</evidence>
<dbReference type="EMBL" id="WWVF01000001">
    <property type="protein sequence ID" value="MZS87513.1"/>
    <property type="molecule type" value="Genomic_DNA"/>
</dbReference>
<evidence type="ECO:0000313" key="6">
    <source>
        <dbReference type="EMBL" id="MZS87513.1"/>
    </source>
</evidence>
<dbReference type="Gene3D" id="3.40.50.2300">
    <property type="match status" value="1"/>
</dbReference>
<name>A0A6L8XQH5_9FIRM</name>
<evidence type="ECO:0000259" key="5">
    <source>
        <dbReference type="PROSITE" id="PS50930"/>
    </source>
</evidence>
<reference evidence="6 7" key="1">
    <citation type="journal article" date="2019" name="Nat. Med.">
        <title>A library of human gut bacterial isolates paired with longitudinal multiomics data enables mechanistic microbiome research.</title>
        <authorList>
            <person name="Poyet M."/>
            <person name="Groussin M."/>
            <person name="Gibbons S.M."/>
            <person name="Avila-Pacheco J."/>
            <person name="Jiang X."/>
            <person name="Kearney S.M."/>
            <person name="Perrotta A.R."/>
            <person name="Berdy B."/>
            <person name="Zhao S."/>
            <person name="Lieberman T.D."/>
            <person name="Swanson P.K."/>
            <person name="Smith M."/>
            <person name="Roesemann S."/>
            <person name="Alexander J.E."/>
            <person name="Rich S.A."/>
            <person name="Livny J."/>
            <person name="Vlamakis H."/>
            <person name="Clish C."/>
            <person name="Bullock K."/>
            <person name="Deik A."/>
            <person name="Scott J."/>
            <person name="Pierce K.A."/>
            <person name="Xavier R.J."/>
            <person name="Alm E.J."/>
        </authorList>
    </citation>
    <scope>NUCLEOTIDE SEQUENCE [LARGE SCALE GENOMIC DNA]</scope>
    <source>
        <strain evidence="6 7">BIOML-A12</strain>
    </source>
</reference>
<dbReference type="InterPro" id="IPR011006">
    <property type="entry name" value="CheY-like_superfamily"/>
</dbReference>
<dbReference type="PANTHER" id="PTHR37299">
    <property type="entry name" value="TRANSCRIPTIONAL REGULATOR-RELATED"/>
    <property type="match status" value="1"/>
</dbReference>
<feature type="domain" description="HTH LytTR-type" evidence="5">
    <location>
        <begin position="143"/>
        <end position="233"/>
    </location>
</feature>
<dbReference type="SUPFAM" id="SSF52172">
    <property type="entry name" value="CheY-like"/>
    <property type="match status" value="1"/>
</dbReference>
<dbReference type="InterPro" id="IPR007492">
    <property type="entry name" value="LytTR_DNA-bd_dom"/>
</dbReference>
<evidence type="ECO:0000256" key="2">
    <source>
        <dbReference type="ARBA" id="ARBA00024867"/>
    </source>
</evidence>
<protein>
    <recommendedName>
        <fullName evidence="1">Stage 0 sporulation protein A homolog</fullName>
    </recommendedName>
</protein>
<dbReference type="GO" id="GO:0003677">
    <property type="term" value="F:DNA binding"/>
    <property type="evidence" value="ECO:0007669"/>
    <property type="project" value="InterPro"/>
</dbReference>
<dbReference type="AlphaFoldDB" id="A0A6L8XQH5"/>
<dbReference type="Gene3D" id="2.40.50.1020">
    <property type="entry name" value="LytTr DNA-binding domain"/>
    <property type="match status" value="1"/>
</dbReference>
<evidence type="ECO:0000313" key="7">
    <source>
        <dbReference type="Proteomes" id="UP000477156"/>
    </source>
</evidence>
<dbReference type="PANTHER" id="PTHR37299:SF1">
    <property type="entry name" value="STAGE 0 SPORULATION PROTEIN A HOMOLOG"/>
    <property type="match status" value="1"/>
</dbReference>
<dbReference type="PROSITE" id="PS50930">
    <property type="entry name" value="HTH_LYTTR"/>
    <property type="match status" value="1"/>
</dbReference>
<dbReference type="RefSeq" id="WP_161276646.1">
    <property type="nucleotide sequence ID" value="NZ_WWUZ01000001.1"/>
</dbReference>
<dbReference type="GO" id="GO:0000156">
    <property type="term" value="F:phosphorelay response regulator activity"/>
    <property type="evidence" value="ECO:0007669"/>
    <property type="project" value="InterPro"/>
</dbReference>
<feature type="modified residue" description="4-aspartylphosphate" evidence="3">
    <location>
        <position position="58"/>
    </location>
</feature>
<evidence type="ECO:0000259" key="4">
    <source>
        <dbReference type="PROSITE" id="PS50110"/>
    </source>
</evidence>
<dbReference type="Proteomes" id="UP000477156">
    <property type="component" value="Unassembled WGS sequence"/>
</dbReference>
<dbReference type="SMART" id="SM00448">
    <property type="entry name" value="REC"/>
    <property type="match status" value="1"/>
</dbReference>
<evidence type="ECO:0000256" key="3">
    <source>
        <dbReference type="PROSITE-ProRule" id="PRU00169"/>
    </source>
</evidence>
<organism evidence="6 7">
    <name type="scientific">Blautia wexlerae</name>
    <dbReference type="NCBI Taxonomy" id="418240"/>
    <lineage>
        <taxon>Bacteria</taxon>
        <taxon>Bacillati</taxon>
        <taxon>Bacillota</taxon>
        <taxon>Clostridia</taxon>
        <taxon>Lachnospirales</taxon>
        <taxon>Lachnospiraceae</taxon>
        <taxon>Blautia</taxon>
    </lineage>
</organism>
<accession>A0A6L8XQH5</accession>
<comment type="function">
    <text evidence="2">May play the central regulatory role in sporulation. It may be an element of the effector pathway responsible for the activation of sporulation genes in response to nutritional stress. Spo0A may act in concert with spo0H (a sigma factor) to control the expression of some genes that are critical to the sporulation process.</text>
</comment>
<comment type="caution">
    <text evidence="6">The sequence shown here is derived from an EMBL/GenBank/DDBJ whole genome shotgun (WGS) entry which is preliminary data.</text>
</comment>
<gene>
    <name evidence="6" type="ORF">GT712_00005</name>
</gene>
<dbReference type="InterPro" id="IPR046947">
    <property type="entry name" value="LytR-like"/>
</dbReference>
<dbReference type="SMART" id="SM00850">
    <property type="entry name" value="LytTR"/>
    <property type="match status" value="1"/>
</dbReference>
<proteinExistence type="predicted"/>
<dbReference type="Pfam" id="PF04397">
    <property type="entry name" value="LytTR"/>
    <property type="match status" value="1"/>
</dbReference>
<keyword evidence="3" id="KW-0597">Phosphoprotein</keyword>